<organism evidence="1 2">
    <name type="scientific">Corynebacterium singulare</name>
    <dbReference type="NCBI Taxonomy" id="161899"/>
    <lineage>
        <taxon>Bacteria</taxon>
        <taxon>Bacillati</taxon>
        <taxon>Actinomycetota</taxon>
        <taxon>Actinomycetes</taxon>
        <taxon>Mycobacteriales</taxon>
        <taxon>Corynebacteriaceae</taxon>
        <taxon>Corynebacterium</taxon>
    </lineage>
</organism>
<accession>A0ABS9PQ81</accession>
<evidence type="ECO:0000313" key="2">
    <source>
        <dbReference type="Proteomes" id="UP001521911"/>
    </source>
</evidence>
<dbReference type="EMBL" id="JAKRDF010000001">
    <property type="protein sequence ID" value="MCG7274872.1"/>
    <property type="molecule type" value="Genomic_DNA"/>
</dbReference>
<name>A0ABS9PQ81_9CORY</name>
<comment type="caution">
    <text evidence="1">The sequence shown here is derived from an EMBL/GenBank/DDBJ whole genome shotgun (WGS) entry which is preliminary data.</text>
</comment>
<dbReference type="RefSeq" id="WP_239178357.1">
    <property type="nucleotide sequence ID" value="NZ_JAKRDF010000001.1"/>
</dbReference>
<protein>
    <submittedName>
        <fullName evidence="1">Uncharacterized protein</fullName>
    </submittedName>
</protein>
<dbReference type="SUPFAM" id="SSF75005">
    <property type="entry name" value="Arabinanase/levansucrase/invertase"/>
    <property type="match status" value="1"/>
</dbReference>
<proteinExistence type="predicted"/>
<sequence length="87" mass="10040">MHVIPSETVQRSNLYLLRSKDGINWKRSETPIISHEESGYPNLYKSALVPHGNGDDLTFELYYSGFSEGRADWRINRTVAERVHADF</sequence>
<keyword evidence="2" id="KW-1185">Reference proteome</keyword>
<gene>
    <name evidence="1" type="ORF">MHK08_00035</name>
</gene>
<reference evidence="1 2" key="1">
    <citation type="submission" date="2022-02" db="EMBL/GenBank/DDBJ databases">
        <title>Uncovering new skin microbiome diversity through culturing and metagenomics.</title>
        <authorList>
            <person name="Conlan S."/>
            <person name="Deming C."/>
            <person name="Nisc Comparative Sequencing Program N."/>
            <person name="Segre J.A."/>
        </authorList>
    </citation>
    <scope>NUCLEOTIDE SEQUENCE [LARGE SCALE GENOMIC DNA]</scope>
    <source>
        <strain evidence="1 2">ACRQV</strain>
    </source>
</reference>
<evidence type="ECO:0000313" key="1">
    <source>
        <dbReference type="EMBL" id="MCG7274872.1"/>
    </source>
</evidence>
<dbReference type="Proteomes" id="UP001521911">
    <property type="component" value="Unassembled WGS sequence"/>
</dbReference>
<dbReference type="InterPro" id="IPR023296">
    <property type="entry name" value="Glyco_hydro_beta-prop_sf"/>
</dbReference>
<dbReference type="Gene3D" id="2.115.10.20">
    <property type="entry name" value="Glycosyl hydrolase domain, family 43"/>
    <property type="match status" value="1"/>
</dbReference>